<accession>A0A7C4M3C7</accession>
<dbReference type="EC" id="2.7.8.13" evidence="7"/>
<dbReference type="InterPro" id="IPR003524">
    <property type="entry name" value="PNAcMuramoyl-5peptid_Trfase"/>
</dbReference>
<comment type="catalytic activity">
    <reaction evidence="7">
        <text>UDP-N-acetyl-alpha-D-muramoyl-L-alanyl-gamma-D-glutamyl-meso-2,6-diaminopimeloyl-D-alanyl-D-alanine + di-trans,octa-cis-undecaprenyl phosphate = di-trans,octa-cis-undecaprenyl diphospho-N-acetyl-alpha-D-muramoyl-L-alanyl-D-glutamyl-meso-2,6-diaminopimeloyl-D-alanyl-D-alanine + UMP</text>
        <dbReference type="Rhea" id="RHEA:28386"/>
        <dbReference type="ChEBI" id="CHEBI:57865"/>
        <dbReference type="ChEBI" id="CHEBI:60392"/>
        <dbReference type="ChEBI" id="CHEBI:61386"/>
        <dbReference type="ChEBI" id="CHEBI:61387"/>
        <dbReference type="EC" id="2.7.8.13"/>
    </reaction>
</comment>
<keyword evidence="5 7" id="KW-1133">Transmembrane helix</keyword>
<keyword evidence="7 8" id="KW-0460">Magnesium</keyword>
<comment type="similarity">
    <text evidence="2 7">Belongs to the glycosyltransferase 4 family. MraY subfamily.</text>
</comment>
<protein>
    <recommendedName>
        <fullName evidence="7">Phospho-N-acetylmuramoyl-pentapeptide-transferase</fullName>
        <ecNumber evidence="7">2.7.8.13</ecNumber>
    </recommendedName>
    <alternativeName>
        <fullName evidence="7">UDP-MurNAc-pentapeptide phosphotransferase</fullName>
    </alternativeName>
</protein>
<keyword evidence="7" id="KW-1003">Cell membrane</keyword>
<dbReference type="GO" id="GO:0009252">
    <property type="term" value="P:peptidoglycan biosynthetic process"/>
    <property type="evidence" value="ECO:0007669"/>
    <property type="project" value="UniProtKB-UniRule"/>
</dbReference>
<keyword evidence="7" id="KW-0131">Cell cycle</keyword>
<comment type="cofactor">
    <cofactor evidence="7 8">
        <name>Mg(2+)</name>
        <dbReference type="ChEBI" id="CHEBI:18420"/>
    </cofactor>
</comment>
<feature type="transmembrane region" description="Helical" evidence="7">
    <location>
        <begin position="226"/>
        <end position="243"/>
    </location>
</feature>
<name>A0A7C4M3C7_UNCC3</name>
<dbReference type="GO" id="GO:0005886">
    <property type="term" value="C:plasma membrane"/>
    <property type="evidence" value="ECO:0007669"/>
    <property type="project" value="UniProtKB-SubCell"/>
</dbReference>
<comment type="function">
    <text evidence="7">Catalyzes the initial step of the lipid cycle reactions in the biosynthesis of the cell wall peptidoglycan: transfers peptidoglycan precursor phospho-MurNAc-pentapeptide from UDP-MurNAc-pentapeptide onto the lipid carrier undecaprenyl phosphate, yielding undecaprenyl-pyrophosphoryl-MurNAc-pentapeptide, known as lipid I.</text>
</comment>
<feature type="transmembrane region" description="Helical" evidence="7">
    <location>
        <begin position="174"/>
        <end position="193"/>
    </location>
</feature>
<dbReference type="GO" id="GO:0071555">
    <property type="term" value="P:cell wall organization"/>
    <property type="evidence" value="ECO:0007669"/>
    <property type="project" value="UniProtKB-KW"/>
</dbReference>
<feature type="binding site" evidence="8">
    <location>
        <position position="192"/>
    </location>
    <ligand>
        <name>Mg(2+)</name>
        <dbReference type="ChEBI" id="CHEBI:18420"/>
    </ligand>
</feature>
<evidence type="ECO:0000256" key="4">
    <source>
        <dbReference type="ARBA" id="ARBA00022692"/>
    </source>
</evidence>
<feature type="transmembrane region" description="Helical" evidence="7">
    <location>
        <begin position="200"/>
        <end position="220"/>
    </location>
</feature>
<evidence type="ECO:0000256" key="1">
    <source>
        <dbReference type="ARBA" id="ARBA00004141"/>
    </source>
</evidence>
<dbReference type="Pfam" id="PF00953">
    <property type="entry name" value="Glycos_transf_4"/>
    <property type="match status" value="1"/>
</dbReference>
<comment type="subcellular location">
    <subcellularLocation>
        <location evidence="7">Cell membrane</location>
        <topology evidence="7">Multi-pass membrane protein</topology>
    </subcellularLocation>
    <subcellularLocation>
        <location evidence="1">Membrane</location>
        <topology evidence="1">Multi-pass membrane protein</topology>
    </subcellularLocation>
</comment>
<dbReference type="GO" id="GO:0046872">
    <property type="term" value="F:metal ion binding"/>
    <property type="evidence" value="ECO:0007669"/>
    <property type="project" value="UniProtKB-KW"/>
</dbReference>
<keyword evidence="7" id="KW-0133">Cell shape</keyword>
<dbReference type="EMBL" id="DSYQ01000011">
    <property type="protein sequence ID" value="HGT71152.1"/>
    <property type="molecule type" value="Genomic_DNA"/>
</dbReference>
<feature type="transmembrane region" description="Helical" evidence="7">
    <location>
        <begin position="250"/>
        <end position="269"/>
    </location>
</feature>
<keyword evidence="7" id="KW-0132">Cell division</keyword>
<evidence type="ECO:0000313" key="9">
    <source>
        <dbReference type="EMBL" id="HGT71152.1"/>
    </source>
</evidence>
<feature type="transmembrane region" description="Helical" evidence="7">
    <location>
        <begin position="137"/>
        <end position="154"/>
    </location>
</feature>
<dbReference type="PANTHER" id="PTHR22926">
    <property type="entry name" value="PHOSPHO-N-ACETYLMURAMOYL-PENTAPEPTIDE-TRANSFERASE"/>
    <property type="match status" value="1"/>
</dbReference>
<keyword evidence="4 7" id="KW-0812">Transmembrane</keyword>
<feature type="transmembrane region" description="Helical" evidence="7">
    <location>
        <begin position="98"/>
        <end position="116"/>
    </location>
</feature>
<gene>
    <name evidence="7" type="primary">mraY</name>
    <name evidence="9" type="ORF">ENT43_02745</name>
</gene>
<keyword evidence="7 8" id="KW-0479">Metal-binding</keyword>
<keyword evidence="7" id="KW-0573">Peptidoglycan synthesis</keyword>
<keyword evidence="6 7" id="KW-0472">Membrane</keyword>
<dbReference type="GO" id="GO:0008360">
    <property type="term" value="P:regulation of cell shape"/>
    <property type="evidence" value="ECO:0007669"/>
    <property type="project" value="UniProtKB-KW"/>
</dbReference>
<comment type="caution">
    <text evidence="9">The sequence shown here is derived from an EMBL/GenBank/DDBJ whole genome shotgun (WGS) entry which is preliminary data.</text>
</comment>
<dbReference type="CDD" id="cd06852">
    <property type="entry name" value="GT_MraY"/>
    <property type="match status" value="1"/>
</dbReference>
<feature type="transmembrane region" description="Helical" evidence="7">
    <location>
        <begin position="61"/>
        <end position="86"/>
    </location>
</feature>
<dbReference type="PANTHER" id="PTHR22926:SF5">
    <property type="entry name" value="PHOSPHO-N-ACETYLMURAMOYL-PENTAPEPTIDE-TRANSFERASE HOMOLOG"/>
    <property type="match status" value="1"/>
</dbReference>
<dbReference type="AlphaFoldDB" id="A0A7C4M3C7"/>
<organism evidence="9">
    <name type="scientific">candidate division CPR3 bacterium</name>
    <dbReference type="NCBI Taxonomy" id="2268181"/>
    <lineage>
        <taxon>Bacteria</taxon>
        <taxon>Bacteria division CPR3</taxon>
    </lineage>
</organism>
<evidence type="ECO:0000256" key="8">
    <source>
        <dbReference type="PIRSR" id="PIRSR600715-1"/>
    </source>
</evidence>
<proteinExistence type="inferred from homology"/>
<dbReference type="GO" id="GO:0051301">
    <property type="term" value="P:cell division"/>
    <property type="evidence" value="ECO:0007669"/>
    <property type="project" value="UniProtKB-KW"/>
</dbReference>
<dbReference type="UniPathway" id="UPA00219"/>
<keyword evidence="3 7" id="KW-0808">Transferase</keyword>
<feature type="binding site" evidence="8">
    <location>
        <position position="252"/>
    </location>
    <ligand>
        <name>Mg(2+)</name>
        <dbReference type="ChEBI" id="CHEBI:18420"/>
    </ligand>
</feature>
<evidence type="ECO:0000256" key="7">
    <source>
        <dbReference type="HAMAP-Rule" id="MF_00038"/>
    </source>
</evidence>
<comment type="pathway">
    <text evidence="7">Cell wall biogenesis; peptidoglycan biosynthesis.</text>
</comment>
<evidence type="ECO:0000256" key="6">
    <source>
        <dbReference type="ARBA" id="ARBA00023136"/>
    </source>
</evidence>
<dbReference type="GO" id="GO:0008963">
    <property type="term" value="F:phospho-N-acetylmuramoyl-pentapeptide-transferase activity"/>
    <property type="evidence" value="ECO:0007669"/>
    <property type="project" value="UniProtKB-UniRule"/>
</dbReference>
<evidence type="ECO:0000256" key="5">
    <source>
        <dbReference type="ARBA" id="ARBA00022989"/>
    </source>
</evidence>
<feature type="transmembrane region" description="Helical" evidence="7">
    <location>
        <begin position="6"/>
        <end position="27"/>
    </location>
</feature>
<dbReference type="InterPro" id="IPR000715">
    <property type="entry name" value="Glycosyl_transferase_4"/>
</dbReference>
<sequence length="345" mass="39401">MSFFLGLSLLSFLINFVTLIPFINFLYKCRLQRRVQRTKDALNHPTPLFDKYNHHKAGTPIGGGLLVVINTTLLFFFSFPVLYYFWIPITSIYRNISSEIKILIFTFLSFTLLGFYDDLKKIFLYKSDQFFGLRLRHKLVLEIVLSFLIAFWLFTDLKIDMIYIPFFRVVHLGYFYIPFAAFVITAFANAYNITDGMDGLAAGILMIALVAFWVISHAILDTPLSLFISIWLGALIAFLYFNIYPARIFLGDVGALTFGATFAVIGLMLGKAFSLVIIGGLFVIEVFSSLIQLLGKKFLGRKIVKVAPLHLWLQVKGWHESTVIFRAWLISIFLAIVGLWLAFLS</sequence>
<dbReference type="HAMAP" id="MF_00038">
    <property type="entry name" value="MraY"/>
    <property type="match status" value="1"/>
</dbReference>
<feature type="transmembrane region" description="Helical" evidence="7">
    <location>
        <begin position="323"/>
        <end position="343"/>
    </location>
</feature>
<dbReference type="InterPro" id="IPR018480">
    <property type="entry name" value="PNAcMuramoyl-5peptid_Trfase_CS"/>
</dbReference>
<dbReference type="PROSITE" id="PS01348">
    <property type="entry name" value="MRAY_2"/>
    <property type="match status" value="1"/>
</dbReference>
<evidence type="ECO:0000256" key="2">
    <source>
        <dbReference type="ARBA" id="ARBA00005583"/>
    </source>
</evidence>
<feature type="transmembrane region" description="Helical" evidence="7">
    <location>
        <begin position="275"/>
        <end position="295"/>
    </location>
</feature>
<keyword evidence="7" id="KW-0961">Cell wall biogenesis/degradation</keyword>
<evidence type="ECO:0000256" key="3">
    <source>
        <dbReference type="ARBA" id="ARBA00022679"/>
    </source>
</evidence>
<reference evidence="9" key="1">
    <citation type="journal article" date="2020" name="mSystems">
        <title>Genome- and Community-Level Interaction Insights into Carbon Utilization and Element Cycling Functions of Hydrothermarchaeota in Hydrothermal Sediment.</title>
        <authorList>
            <person name="Zhou Z."/>
            <person name="Liu Y."/>
            <person name="Xu W."/>
            <person name="Pan J."/>
            <person name="Luo Z.H."/>
            <person name="Li M."/>
        </authorList>
    </citation>
    <scope>NUCLEOTIDE SEQUENCE [LARGE SCALE GENOMIC DNA]</scope>
    <source>
        <strain evidence="9">SpSt-579</strain>
    </source>
</reference>